<reference evidence="1 2" key="1">
    <citation type="submission" date="2017-07" db="EMBL/GenBank/DDBJ databases">
        <authorList>
            <person name="Talla V."/>
            <person name="Backstrom N."/>
        </authorList>
    </citation>
    <scope>NUCLEOTIDE SEQUENCE [LARGE SCALE GENOMIC DNA]</scope>
</reference>
<proteinExistence type="predicted"/>
<name>A0A5E4PNE8_9NEOP</name>
<accession>A0A5E4PNE8</accession>
<dbReference type="AlphaFoldDB" id="A0A5E4PNE8"/>
<protein>
    <submittedName>
        <fullName evidence="1">Uncharacterized protein</fullName>
    </submittedName>
</protein>
<organism evidence="1 2">
    <name type="scientific">Leptidea sinapis</name>
    <dbReference type="NCBI Taxonomy" id="189913"/>
    <lineage>
        <taxon>Eukaryota</taxon>
        <taxon>Metazoa</taxon>
        <taxon>Ecdysozoa</taxon>
        <taxon>Arthropoda</taxon>
        <taxon>Hexapoda</taxon>
        <taxon>Insecta</taxon>
        <taxon>Pterygota</taxon>
        <taxon>Neoptera</taxon>
        <taxon>Endopterygota</taxon>
        <taxon>Lepidoptera</taxon>
        <taxon>Glossata</taxon>
        <taxon>Ditrysia</taxon>
        <taxon>Papilionoidea</taxon>
        <taxon>Pieridae</taxon>
        <taxon>Dismorphiinae</taxon>
        <taxon>Leptidea</taxon>
    </lineage>
</organism>
<gene>
    <name evidence="1" type="ORF">LSINAPIS_LOCUS1134</name>
</gene>
<dbReference type="EMBL" id="FZQP02000138">
    <property type="protein sequence ID" value="VVC87558.1"/>
    <property type="molecule type" value="Genomic_DNA"/>
</dbReference>
<evidence type="ECO:0000313" key="2">
    <source>
        <dbReference type="Proteomes" id="UP000324832"/>
    </source>
</evidence>
<keyword evidence="2" id="KW-1185">Reference proteome</keyword>
<dbReference type="Proteomes" id="UP000324832">
    <property type="component" value="Unassembled WGS sequence"/>
</dbReference>
<evidence type="ECO:0000313" key="1">
    <source>
        <dbReference type="EMBL" id="VVC87558.1"/>
    </source>
</evidence>
<sequence>MSFVREFSDHNTEQNLESGGVMFSPLGRLRVAQAVRKQSTFGMIPRQDKSLYIFVNFDSGTNNILMCMVTAAPALYAPPTQYTLVPAPYSTACCEPTCCAPLDKQPRIPPPPMHPAFIY</sequence>